<evidence type="ECO:0000313" key="2">
    <source>
        <dbReference type="Proteomes" id="UP000775877"/>
    </source>
</evidence>
<organism evidence="1 2">
    <name type="scientific">Candidatus Dojkabacteria bacterium</name>
    <dbReference type="NCBI Taxonomy" id="2099670"/>
    <lineage>
        <taxon>Bacteria</taxon>
        <taxon>Candidatus Dojkabacteria</taxon>
    </lineage>
</organism>
<proteinExistence type="predicted"/>
<protein>
    <submittedName>
        <fullName evidence="1">Uncharacterized protein</fullName>
    </submittedName>
</protein>
<gene>
    <name evidence="1" type="ORF">KC678_05850</name>
</gene>
<name>A0A955RHM5_9BACT</name>
<dbReference type="AlphaFoldDB" id="A0A955RHM5"/>
<accession>A0A955RHM5</accession>
<sequence length="110" mass="12540">MFLDKLPVSYAVYTENGLVKIIVGIEVATQHWDKVQQFSSSTSFGLLPLYVGGHNSFLELMEVIPEEDIVNIVTVLVPMLTLYIDDPTDEHLKLLLEQYKEINNEQEKSN</sequence>
<reference evidence="1" key="2">
    <citation type="journal article" date="2021" name="Microbiome">
        <title>Successional dynamics and alternative stable states in a saline activated sludge microbial community over 9 years.</title>
        <authorList>
            <person name="Wang Y."/>
            <person name="Ye J."/>
            <person name="Ju F."/>
            <person name="Liu L."/>
            <person name="Boyd J.A."/>
            <person name="Deng Y."/>
            <person name="Parks D.H."/>
            <person name="Jiang X."/>
            <person name="Yin X."/>
            <person name="Woodcroft B.J."/>
            <person name="Tyson G.W."/>
            <person name="Hugenholtz P."/>
            <person name="Polz M.F."/>
            <person name="Zhang T."/>
        </authorList>
    </citation>
    <scope>NUCLEOTIDE SEQUENCE</scope>
    <source>
        <strain evidence="1">HKST-UBA13</strain>
    </source>
</reference>
<evidence type="ECO:0000313" key="1">
    <source>
        <dbReference type="EMBL" id="MCA9381764.1"/>
    </source>
</evidence>
<dbReference type="EMBL" id="JAGQLJ010000181">
    <property type="protein sequence ID" value="MCA9381764.1"/>
    <property type="molecule type" value="Genomic_DNA"/>
</dbReference>
<reference evidence="1" key="1">
    <citation type="submission" date="2020-04" db="EMBL/GenBank/DDBJ databases">
        <authorList>
            <person name="Zhang T."/>
        </authorList>
    </citation>
    <scope>NUCLEOTIDE SEQUENCE</scope>
    <source>
        <strain evidence="1">HKST-UBA13</strain>
    </source>
</reference>
<dbReference type="Proteomes" id="UP000775877">
    <property type="component" value="Unassembled WGS sequence"/>
</dbReference>
<comment type="caution">
    <text evidence="1">The sequence shown here is derived from an EMBL/GenBank/DDBJ whole genome shotgun (WGS) entry which is preliminary data.</text>
</comment>